<dbReference type="EMBL" id="JAHMUF010000003">
    <property type="protein sequence ID" value="KAG7195458.1"/>
    <property type="molecule type" value="Genomic_DNA"/>
</dbReference>
<keyword evidence="2" id="KW-1133">Transmembrane helix</keyword>
<keyword evidence="2" id="KW-0812">Transmembrane</keyword>
<gene>
    <name evidence="4" type="ORF">KQ657_003220</name>
</gene>
<accession>A0A9P7VDE8</accession>
<dbReference type="OrthoDB" id="4084551at2759"/>
<feature type="chain" id="PRO_5040143093" evidence="3">
    <location>
        <begin position="20"/>
        <end position="463"/>
    </location>
</feature>
<dbReference type="RefSeq" id="XP_043051003.1">
    <property type="nucleotide sequence ID" value="XM_043193951.1"/>
</dbReference>
<evidence type="ECO:0000256" key="2">
    <source>
        <dbReference type="SAM" id="Phobius"/>
    </source>
</evidence>
<dbReference type="GeneID" id="66116594"/>
<proteinExistence type="predicted"/>
<keyword evidence="2" id="KW-0472">Membrane</keyword>
<comment type="caution">
    <text evidence="4">The sequence shown here is derived from an EMBL/GenBank/DDBJ whole genome shotgun (WGS) entry which is preliminary data.</text>
</comment>
<sequence>MLLTKCLVAIALALQSVSASTVLVTEQKEPTVTPMAAVNSLEKRKQKDVIINKEYAKQQEEQANREAGISNTEETPTPWVRTISETIKVVVTPTVIAGVTFDAKPPKTTNGLEPWVSLKKDGSPKTIKPKNNGGVIKNGYPTYGTYFATPTTITHKKEDIKQDDSNKEEDFSEIQYIDEDPTYHELNPLIRCTPKLYYKKGAAKNVLSEPFCFPHDNQRWVSGKEYFVLWYSKYFSDDVKKVRLHLNFVKEKAKNRVLKREDSFENDDNSDFTIELAKRSKVIEQGGRIQGDSFYSSEWIDNVKGFHHIYIDEEWMSKSTDFYRKVLVSIQPDNVEDDEHNHYENFFVVQMAKKAHVGKGHMEDLKALEKKWRAEGVEIEDDEDHFEKYYVMMLLPTIVCVIALAMYLFVQFNNRDLDLSFLRSKRKRAAGSKTTHKMLHLNYQKHPGSSALPQYKSDVVKND</sequence>
<dbReference type="Pfam" id="PF14610">
    <property type="entry name" value="Psg1"/>
    <property type="match status" value="1"/>
</dbReference>
<evidence type="ECO:0000313" key="4">
    <source>
        <dbReference type="EMBL" id="KAG7195458.1"/>
    </source>
</evidence>
<dbReference type="InterPro" id="IPR028000">
    <property type="entry name" value="Pma1"/>
</dbReference>
<evidence type="ECO:0000313" key="5">
    <source>
        <dbReference type="Proteomes" id="UP000790833"/>
    </source>
</evidence>
<reference evidence="4" key="1">
    <citation type="submission" date="2021-03" db="EMBL/GenBank/DDBJ databases">
        <authorList>
            <person name="Palmer J.M."/>
        </authorList>
    </citation>
    <scope>NUCLEOTIDE SEQUENCE</scope>
    <source>
        <strain evidence="4">ARV_011</strain>
    </source>
</reference>
<dbReference type="AlphaFoldDB" id="A0A9P7VDE8"/>
<dbReference type="Proteomes" id="UP000790833">
    <property type="component" value="Unassembled WGS sequence"/>
</dbReference>
<feature type="transmembrane region" description="Helical" evidence="2">
    <location>
        <begin position="389"/>
        <end position="410"/>
    </location>
</feature>
<evidence type="ECO:0000256" key="3">
    <source>
        <dbReference type="SAM" id="SignalP"/>
    </source>
</evidence>
<feature type="region of interest" description="Disordered" evidence="1">
    <location>
        <begin position="112"/>
        <end position="133"/>
    </location>
</feature>
<protein>
    <submittedName>
        <fullName evidence="4">Uncharacterized protein</fullName>
    </submittedName>
</protein>
<name>A0A9P7VDE8_9ASCO</name>
<keyword evidence="3" id="KW-0732">Signal</keyword>
<evidence type="ECO:0000256" key="1">
    <source>
        <dbReference type="SAM" id="MobiDB-lite"/>
    </source>
</evidence>
<keyword evidence="5" id="KW-1185">Reference proteome</keyword>
<organism evidence="4 5">
    <name type="scientific">Scheffersomyces spartinae</name>
    <dbReference type="NCBI Taxonomy" id="45513"/>
    <lineage>
        <taxon>Eukaryota</taxon>
        <taxon>Fungi</taxon>
        <taxon>Dikarya</taxon>
        <taxon>Ascomycota</taxon>
        <taxon>Saccharomycotina</taxon>
        <taxon>Pichiomycetes</taxon>
        <taxon>Debaryomycetaceae</taxon>
        <taxon>Scheffersomyces</taxon>
    </lineage>
</organism>
<feature type="signal peptide" evidence="3">
    <location>
        <begin position="1"/>
        <end position="19"/>
    </location>
</feature>